<proteinExistence type="predicted"/>
<feature type="region of interest" description="Disordered" evidence="2">
    <location>
        <begin position="1"/>
        <end position="21"/>
    </location>
</feature>
<name>A0ABX3TTY6_9GAMM</name>
<evidence type="ECO:0000256" key="2">
    <source>
        <dbReference type="SAM" id="MobiDB-lite"/>
    </source>
</evidence>
<dbReference type="Proteomes" id="UP000192722">
    <property type="component" value="Unassembled WGS sequence"/>
</dbReference>
<evidence type="ECO:0000256" key="1">
    <source>
        <dbReference type="SAM" id="Coils"/>
    </source>
</evidence>
<feature type="compositionally biased region" description="Polar residues" evidence="2">
    <location>
        <begin position="1"/>
        <end position="17"/>
    </location>
</feature>
<comment type="caution">
    <text evidence="3">The sequence shown here is derived from an EMBL/GenBank/DDBJ whole genome shotgun (WGS) entry which is preliminary data.</text>
</comment>
<accession>A0ABX3TTY6</accession>
<dbReference type="EMBL" id="MRWD01000098">
    <property type="protein sequence ID" value="ORJ18682.1"/>
    <property type="molecule type" value="Genomic_DNA"/>
</dbReference>
<keyword evidence="4" id="KW-1185">Reference proteome</keyword>
<protein>
    <recommendedName>
        <fullName evidence="5">Terminase</fullName>
    </recommendedName>
</protein>
<evidence type="ECO:0000313" key="4">
    <source>
        <dbReference type="Proteomes" id="UP000192722"/>
    </source>
</evidence>
<feature type="coiled-coil region" evidence="1">
    <location>
        <begin position="81"/>
        <end position="108"/>
    </location>
</feature>
<evidence type="ECO:0000313" key="3">
    <source>
        <dbReference type="EMBL" id="ORJ18682.1"/>
    </source>
</evidence>
<gene>
    <name evidence="3" type="ORF">BS639_23930</name>
</gene>
<organism evidence="3 4">
    <name type="scientific">Rouxiella silvae</name>
    <dbReference type="NCBI Taxonomy" id="1646373"/>
    <lineage>
        <taxon>Bacteria</taxon>
        <taxon>Pseudomonadati</taxon>
        <taxon>Pseudomonadota</taxon>
        <taxon>Gammaproteobacteria</taxon>
        <taxon>Enterobacterales</taxon>
        <taxon>Yersiniaceae</taxon>
        <taxon>Rouxiella</taxon>
    </lineage>
</organism>
<keyword evidence="1" id="KW-0175">Coiled coil</keyword>
<sequence length="198" mass="22375">MHRSLTTKQIQFPQSRATGKPDHVNQLSVLTTALVCEGFGKVTVFEVVRMEKSEPRIIAGDLSNEELLKWMQEKVWASQQLKEALSLKEHYEEALKENNDRIEALTNRAALELVVEPLVNAATAKSPDPMKVAIRAFSYVIKCLLEDAERLQELEPTRSTANNIRSGNYATRDQQAFLKTWATATLLSMRESPELFEG</sequence>
<reference evidence="3 4" key="1">
    <citation type="journal article" date="2017" name="Int. J. Syst. Evol. Microbiol.">
        <title>Rouxiella badensis sp. nov. and Rouxiella silvae sp. nov. isolated from peat bog soil in Germany and emendation of the genus description.</title>
        <authorList>
            <person name="Le Fleche-Mateos A."/>
            <person name="Kugler J.H."/>
            <person name="Hansen S.H."/>
            <person name="Syldatk C."/>
            <person name="Hausmann R."/>
            <person name="Lomprez F."/>
            <person name="Vandenbogaert M."/>
            <person name="Manuguerra J.C."/>
            <person name="Grimont P.A."/>
        </authorList>
    </citation>
    <scope>NUCLEOTIDE SEQUENCE [LARGE SCALE GENOMIC DNA]</scope>
    <source>
        <strain evidence="3 4">213</strain>
    </source>
</reference>
<evidence type="ECO:0008006" key="5">
    <source>
        <dbReference type="Google" id="ProtNLM"/>
    </source>
</evidence>